<reference evidence="1 2" key="1">
    <citation type="submission" date="2015-11" db="EMBL/GenBank/DDBJ databases">
        <title>Exploring the genomic traits of fungus-feeding bacterial genus Collimonas.</title>
        <authorList>
            <person name="Song C."/>
            <person name="Schmidt R."/>
            <person name="de Jager V."/>
            <person name="Krzyzanowska D."/>
            <person name="Jongedijk E."/>
            <person name="Cankar K."/>
            <person name="Beekwilder J."/>
            <person name="van Veen A."/>
            <person name="de Boer W."/>
            <person name="van Veen J.A."/>
            <person name="Garbeva P."/>
        </authorList>
    </citation>
    <scope>NUCLEOTIDE SEQUENCE [LARGE SCALE GENOMIC DNA]</scope>
    <source>
        <strain evidence="1 2">Ter282</strain>
    </source>
</reference>
<evidence type="ECO:0000313" key="1">
    <source>
        <dbReference type="EMBL" id="AMP11935.1"/>
    </source>
</evidence>
<protein>
    <submittedName>
        <fullName evidence="1">Uncharacterized protein</fullName>
    </submittedName>
</protein>
<dbReference type="PATRIC" id="fig|279058.17.peg.4604"/>
<gene>
    <name evidence="1" type="ORF">CAter282_4275</name>
</gene>
<dbReference type="AlphaFoldDB" id="A0A127QQ66"/>
<sequence length="37" mass="4065">MTGEIVQFPLESASPVCRGIRHLQWAVAQEVAIKDAI</sequence>
<evidence type="ECO:0000313" key="2">
    <source>
        <dbReference type="Proteomes" id="UP000071778"/>
    </source>
</evidence>
<proteinExistence type="predicted"/>
<name>A0A127QQ66_9BURK</name>
<dbReference type="EMBL" id="CP013235">
    <property type="protein sequence ID" value="AMP11935.1"/>
    <property type="molecule type" value="Genomic_DNA"/>
</dbReference>
<organism evidence="1 2">
    <name type="scientific">Collimonas arenae</name>
    <dbReference type="NCBI Taxonomy" id="279058"/>
    <lineage>
        <taxon>Bacteria</taxon>
        <taxon>Pseudomonadati</taxon>
        <taxon>Pseudomonadota</taxon>
        <taxon>Betaproteobacteria</taxon>
        <taxon>Burkholderiales</taxon>
        <taxon>Oxalobacteraceae</taxon>
        <taxon>Collimonas</taxon>
    </lineage>
</organism>
<accession>A0A127QQ66</accession>
<keyword evidence="2" id="KW-1185">Reference proteome</keyword>
<dbReference type="Proteomes" id="UP000071778">
    <property type="component" value="Chromosome"/>
</dbReference>